<organism evidence="1 2">
    <name type="scientific">Ancylostoma ceylanicum</name>
    <dbReference type="NCBI Taxonomy" id="53326"/>
    <lineage>
        <taxon>Eukaryota</taxon>
        <taxon>Metazoa</taxon>
        <taxon>Ecdysozoa</taxon>
        <taxon>Nematoda</taxon>
        <taxon>Chromadorea</taxon>
        <taxon>Rhabditida</taxon>
        <taxon>Rhabditina</taxon>
        <taxon>Rhabditomorpha</taxon>
        <taxon>Strongyloidea</taxon>
        <taxon>Ancylostomatidae</taxon>
        <taxon>Ancylostomatinae</taxon>
        <taxon>Ancylostoma</taxon>
    </lineage>
</organism>
<protein>
    <submittedName>
        <fullName evidence="1">Uncharacterized protein</fullName>
    </submittedName>
</protein>
<accession>A0A016S8I0</accession>
<evidence type="ECO:0000313" key="2">
    <source>
        <dbReference type="Proteomes" id="UP000024635"/>
    </source>
</evidence>
<dbReference type="Proteomes" id="UP000024635">
    <property type="component" value="Unassembled WGS sequence"/>
</dbReference>
<gene>
    <name evidence="1" type="primary">Acey_s0277.g1122</name>
    <name evidence="1" type="ORF">Y032_0277g1122</name>
</gene>
<reference evidence="2" key="1">
    <citation type="journal article" date="2015" name="Nat. Genet.">
        <title>The genome and transcriptome of the zoonotic hookworm Ancylostoma ceylanicum identify infection-specific gene families.</title>
        <authorList>
            <person name="Schwarz E.M."/>
            <person name="Hu Y."/>
            <person name="Antoshechkin I."/>
            <person name="Miller M.M."/>
            <person name="Sternberg P.W."/>
            <person name="Aroian R.V."/>
        </authorList>
    </citation>
    <scope>NUCLEOTIDE SEQUENCE</scope>
    <source>
        <strain evidence="2">HY135</strain>
    </source>
</reference>
<dbReference type="EMBL" id="JARK01001613">
    <property type="protein sequence ID" value="EYB86534.1"/>
    <property type="molecule type" value="Genomic_DNA"/>
</dbReference>
<dbReference type="AlphaFoldDB" id="A0A016S8I0"/>
<evidence type="ECO:0000313" key="1">
    <source>
        <dbReference type="EMBL" id="EYB86534.1"/>
    </source>
</evidence>
<comment type="caution">
    <text evidence="1">The sequence shown here is derived from an EMBL/GenBank/DDBJ whole genome shotgun (WGS) entry which is preliminary data.</text>
</comment>
<keyword evidence="2" id="KW-1185">Reference proteome</keyword>
<name>A0A016S8I0_9BILA</name>
<proteinExistence type="predicted"/>
<sequence>MCKGRIPRHGMTLEFSAADRSRQPEPACRAPVSVPEKAAPRSHLLHTAIYNAANQTHASVCERFSVKASQCGMKFSMKRKRGRREAAKAMRLRCDCDATSPYSSSYSRTRVSHTHPV</sequence>